<dbReference type="AlphaFoldDB" id="A0A840W9D2"/>
<protein>
    <submittedName>
        <fullName evidence="2">Putative site-specific integrase-resolvase</fullName>
    </submittedName>
</protein>
<dbReference type="RefSeq" id="WP_184365564.1">
    <property type="nucleotide sequence ID" value="NZ_BAAAKM010000015.1"/>
</dbReference>
<dbReference type="InterPro" id="IPR041657">
    <property type="entry name" value="HTH_17"/>
</dbReference>
<dbReference type="Pfam" id="PF12728">
    <property type="entry name" value="HTH_17"/>
    <property type="match status" value="1"/>
</dbReference>
<comment type="caution">
    <text evidence="2">The sequence shown here is derived from an EMBL/GenBank/DDBJ whole genome shotgun (WGS) entry which is preliminary data.</text>
</comment>
<keyword evidence="3" id="KW-1185">Reference proteome</keyword>
<gene>
    <name evidence="2" type="ORF">HNR07_003120</name>
</gene>
<dbReference type="GO" id="GO:0006355">
    <property type="term" value="P:regulation of DNA-templated transcription"/>
    <property type="evidence" value="ECO:0007669"/>
    <property type="project" value="InterPro"/>
</dbReference>
<dbReference type="InterPro" id="IPR009061">
    <property type="entry name" value="DNA-bd_dom_put_sf"/>
</dbReference>
<dbReference type="GO" id="GO:0003677">
    <property type="term" value="F:DNA binding"/>
    <property type="evidence" value="ECO:0007669"/>
    <property type="project" value="InterPro"/>
</dbReference>
<sequence>MKDYPTHPDLYMDPVDAAEILGIATSTLRTWARTGRLEGVVDWFPSPTNGWRYYRAGDVYDLAEERGKTT</sequence>
<evidence type="ECO:0000259" key="1">
    <source>
        <dbReference type="Pfam" id="PF12728"/>
    </source>
</evidence>
<name>A0A840W9D2_9ACTN</name>
<accession>A0A840W9D2</accession>
<proteinExistence type="predicted"/>
<dbReference type="Proteomes" id="UP000579647">
    <property type="component" value="Unassembled WGS sequence"/>
</dbReference>
<evidence type="ECO:0000313" key="2">
    <source>
        <dbReference type="EMBL" id="MBB5491983.1"/>
    </source>
</evidence>
<feature type="domain" description="Helix-turn-helix" evidence="1">
    <location>
        <begin position="11"/>
        <end position="54"/>
    </location>
</feature>
<evidence type="ECO:0000313" key="3">
    <source>
        <dbReference type="Proteomes" id="UP000579647"/>
    </source>
</evidence>
<dbReference type="Gene3D" id="1.10.1660.10">
    <property type="match status" value="1"/>
</dbReference>
<organism evidence="2 3">
    <name type="scientific">Nocardiopsis metallicus</name>
    <dbReference type="NCBI Taxonomy" id="179819"/>
    <lineage>
        <taxon>Bacteria</taxon>
        <taxon>Bacillati</taxon>
        <taxon>Actinomycetota</taxon>
        <taxon>Actinomycetes</taxon>
        <taxon>Streptosporangiales</taxon>
        <taxon>Nocardiopsidaceae</taxon>
        <taxon>Nocardiopsis</taxon>
    </lineage>
</organism>
<dbReference type="EMBL" id="JACHDO010000001">
    <property type="protein sequence ID" value="MBB5491983.1"/>
    <property type="molecule type" value="Genomic_DNA"/>
</dbReference>
<reference evidence="2 3" key="1">
    <citation type="submission" date="2020-08" db="EMBL/GenBank/DDBJ databases">
        <title>Sequencing the genomes of 1000 actinobacteria strains.</title>
        <authorList>
            <person name="Klenk H.-P."/>
        </authorList>
    </citation>
    <scope>NUCLEOTIDE SEQUENCE [LARGE SCALE GENOMIC DNA]</scope>
    <source>
        <strain evidence="2 3">DSM 44598</strain>
    </source>
</reference>
<dbReference type="SUPFAM" id="SSF46955">
    <property type="entry name" value="Putative DNA-binding domain"/>
    <property type="match status" value="1"/>
</dbReference>